<keyword evidence="1" id="KW-0560">Oxidoreductase</keyword>
<dbReference type="EMBL" id="KE145373">
    <property type="protein sequence ID" value="EPE24759.1"/>
    <property type="molecule type" value="Genomic_DNA"/>
</dbReference>
<dbReference type="KEGG" id="glz:GLAREA_08612"/>
<dbReference type="InterPro" id="IPR050523">
    <property type="entry name" value="AKR_Detox_Biosynth"/>
</dbReference>
<protein>
    <submittedName>
        <fullName evidence="3">NAD(P)-linked oxidoreductase</fullName>
    </submittedName>
</protein>
<dbReference type="Pfam" id="PF00248">
    <property type="entry name" value="Aldo_ket_red"/>
    <property type="match status" value="1"/>
</dbReference>
<dbReference type="GO" id="GO:0016491">
    <property type="term" value="F:oxidoreductase activity"/>
    <property type="evidence" value="ECO:0007669"/>
    <property type="project" value="UniProtKB-KW"/>
</dbReference>
<accession>S3CHK2</accession>
<dbReference type="AlphaFoldDB" id="S3CHK2"/>
<proteinExistence type="predicted"/>
<dbReference type="CDD" id="cd19093">
    <property type="entry name" value="AKR_AtPLR-like"/>
    <property type="match status" value="1"/>
</dbReference>
<dbReference type="InterPro" id="IPR023210">
    <property type="entry name" value="NADP_OxRdtase_dom"/>
</dbReference>
<dbReference type="HOGENOM" id="CLU_023205_2_3_1"/>
<dbReference type="PANTHER" id="PTHR43364">
    <property type="entry name" value="NADH-SPECIFIC METHYLGLYOXAL REDUCTASE-RELATED"/>
    <property type="match status" value="1"/>
</dbReference>
<dbReference type="InterPro" id="IPR036812">
    <property type="entry name" value="NAD(P)_OxRdtase_dom_sf"/>
</dbReference>
<name>S3CHK2_GLAL2</name>
<dbReference type="OrthoDB" id="1659429at2759"/>
<dbReference type="GeneID" id="19467660"/>
<dbReference type="eggNOG" id="KOG1575">
    <property type="taxonomic scope" value="Eukaryota"/>
</dbReference>
<reference evidence="3 4" key="1">
    <citation type="journal article" date="2013" name="BMC Genomics">
        <title>Genomics-driven discovery of the pneumocandin biosynthetic gene cluster in the fungus Glarea lozoyensis.</title>
        <authorList>
            <person name="Chen L."/>
            <person name="Yue Q."/>
            <person name="Zhang X."/>
            <person name="Xiang M."/>
            <person name="Wang C."/>
            <person name="Li S."/>
            <person name="Che Y."/>
            <person name="Ortiz-Lopez F.J."/>
            <person name="Bills G.F."/>
            <person name="Liu X."/>
            <person name="An Z."/>
        </authorList>
    </citation>
    <scope>NUCLEOTIDE SEQUENCE [LARGE SCALE GENOMIC DNA]</scope>
    <source>
        <strain evidence="4">ATCC 20868 / MF5171</strain>
    </source>
</reference>
<evidence type="ECO:0000313" key="3">
    <source>
        <dbReference type="EMBL" id="EPE24759.1"/>
    </source>
</evidence>
<keyword evidence="4" id="KW-1185">Reference proteome</keyword>
<evidence type="ECO:0000313" key="4">
    <source>
        <dbReference type="Proteomes" id="UP000016922"/>
    </source>
</evidence>
<evidence type="ECO:0000259" key="2">
    <source>
        <dbReference type="Pfam" id="PF00248"/>
    </source>
</evidence>
<evidence type="ECO:0000256" key="1">
    <source>
        <dbReference type="ARBA" id="ARBA00023002"/>
    </source>
</evidence>
<dbReference type="Gene3D" id="3.20.20.100">
    <property type="entry name" value="NADP-dependent oxidoreductase domain"/>
    <property type="match status" value="1"/>
</dbReference>
<dbReference type="Proteomes" id="UP000016922">
    <property type="component" value="Unassembled WGS sequence"/>
</dbReference>
<dbReference type="PANTHER" id="PTHR43364:SF4">
    <property type="entry name" value="NAD(P)-LINKED OXIDOREDUCTASE SUPERFAMILY PROTEIN"/>
    <property type="match status" value="1"/>
</dbReference>
<dbReference type="SUPFAM" id="SSF51430">
    <property type="entry name" value="NAD(P)-linked oxidoreductase"/>
    <property type="match status" value="1"/>
</dbReference>
<sequence>MSGYLPPHSTEGPASEILKTEYELKRSSIKGGDSAPGQFDVYLPKGETPTTKTRIILHPDSESPLHLPPLGFGLWGWGDVISYGWGPSGGYDQKLNEESIKSAFDAMVDRFPLIFFDTAEHYGYTDGFSESMLGKFQSEADIRDRLVVATKYFPTPWRHPWRYPNIVLESLSGSVDRTQLDSIDIYQLHGPSHWGFWPRLSTLVNSLAKAYHSGRAKTIGTCNLSFEQVQYVYEELKKQGVPMVSNQVEFSLVRMDPWTTGLIEKCRKLGIATIAYSPLAVGRLTGKYSDHNRPRGNRNFGDISWAKIQPIVDELTAIGREVGKTPTAVALNWVMCKGAIPIPTCKNATQVEDCAQSLGWRLSDEQEERLDKVGRVNDWDLNLLKHFQNWWWQQG</sequence>
<gene>
    <name evidence="3" type="ORF">GLAREA_08612</name>
</gene>
<feature type="domain" description="NADP-dependent oxidoreductase" evidence="2">
    <location>
        <begin position="70"/>
        <end position="373"/>
    </location>
</feature>
<dbReference type="RefSeq" id="XP_008088847.1">
    <property type="nucleotide sequence ID" value="XM_008090656.1"/>
</dbReference>
<organism evidence="3 4">
    <name type="scientific">Glarea lozoyensis (strain ATCC 20868 / MF5171)</name>
    <dbReference type="NCBI Taxonomy" id="1116229"/>
    <lineage>
        <taxon>Eukaryota</taxon>
        <taxon>Fungi</taxon>
        <taxon>Dikarya</taxon>
        <taxon>Ascomycota</taxon>
        <taxon>Pezizomycotina</taxon>
        <taxon>Leotiomycetes</taxon>
        <taxon>Helotiales</taxon>
        <taxon>Helotiaceae</taxon>
        <taxon>Glarea</taxon>
    </lineage>
</organism>
<dbReference type="OMA" id="GIWGNEA"/>